<name>A0A2G5TSX4_9PELO</name>
<dbReference type="STRING" id="1611254.A0A2G5TSX4"/>
<dbReference type="InterPro" id="IPR053222">
    <property type="entry name" value="Zygotic_Embryogenesis-Asso"/>
</dbReference>
<accession>A0A2G5TSX4</accession>
<dbReference type="AlphaFoldDB" id="A0A2G5TSX4"/>
<evidence type="ECO:0000259" key="1">
    <source>
        <dbReference type="Pfam" id="PF07735"/>
    </source>
</evidence>
<keyword evidence="3" id="KW-1185">Reference proteome</keyword>
<reference evidence="3" key="1">
    <citation type="submission" date="2017-10" db="EMBL/GenBank/DDBJ databases">
        <title>Rapid genome shrinkage in a self-fertile nematode reveals novel sperm competition proteins.</title>
        <authorList>
            <person name="Yin D."/>
            <person name="Schwarz E.M."/>
            <person name="Thomas C.G."/>
            <person name="Felde R.L."/>
            <person name="Korf I.F."/>
            <person name="Cutter A.D."/>
            <person name="Schartner C.M."/>
            <person name="Ralston E.J."/>
            <person name="Meyer B.J."/>
            <person name="Haag E.S."/>
        </authorList>
    </citation>
    <scope>NUCLEOTIDE SEQUENCE [LARGE SCALE GENOMIC DNA]</scope>
    <source>
        <strain evidence="3">JU1422</strain>
    </source>
</reference>
<dbReference type="PANTHER" id="PTHR22899:SF0">
    <property type="entry name" value="F-BOX ASSOCIATED DOMAIN-CONTAINING PROTEIN-RELATED"/>
    <property type="match status" value="1"/>
</dbReference>
<protein>
    <recommendedName>
        <fullName evidence="1">Sdz-33 F-box domain-containing protein</fullName>
    </recommendedName>
</protein>
<dbReference type="EMBL" id="PDUG01000005">
    <property type="protein sequence ID" value="PIC30348.1"/>
    <property type="molecule type" value="Genomic_DNA"/>
</dbReference>
<evidence type="ECO:0000313" key="2">
    <source>
        <dbReference type="EMBL" id="PIC30348.1"/>
    </source>
</evidence>
<dbReference type="InterPro" id="IPR012885">
    <property type="entry name" value="F-box_Sdz-33"/>
</dbReference>
<gene>
    <name evidence="2" type="primary">Cnig_chr_V.g21614</name>
    <name evidence="2" type="ORF">B9Z55_021614</name>
</gene>
<dbReference type="Pfam" id="PF07735">
    <property type="entry name" value="FBA_2"/>
    <property type="match status" value="1"/>
</dbReference>
<proteinExistence type="predicted"/>
<dbReference type="PANTHER" id="PTHR22899">
    <property type="entry name" value="CYCLIN-RELATED F-BOX FAMILY"/>
    <property type="match status" value="1"/>
</dbReference>
<evidence type="ECO:0000313" key="3">
    <source>
        <dbReference type="Proteomes" id="UP000230233"/>
    </source>
</evidence>
<sequence length="94" mass="11407">MAVRMEAANISGKELNRFLKLWTKGNHRFYRPKVIRLFLEDGTQLNYEEVLKGIKYEDVQNNYYRDHCSFRLKRRDGKESEVFIDRNQFAFRVV</sequence>
<comment type="caution">
    <text evidence="2">The sequence shown here is derived from an EMBL/GenBank/DDBJ whole genome shotgun (WGS) entry which is preliminary data.</text>
</comment>
<dbReference type="Proteomes" id="UP000230233">
    <property type="component" value="Chromosome V"/>
</dbReference>
<feature type="domain" description="Sdz-33 F-box" evidence="1">
    <location>
        <begin position="5"/>
        <end position="27"/>
    </location>
</feature>
<organism evidence="2 3">
    <name type="scientific">Caenorhabditis nigoni</name>
    <dbReference type="NCBI Taxonomy" id="1611254"/>
    <lineage>
        <taxon>Eukaryota</taxon>
        <taxon>Metazoa</taxon>
        <taxon>Ecdysozoa</taxon>
        <taxon>Nematoda</taxon>
        <taxon>Chromadorea</taxon>
        <taxon>Rhabditida</taxon>
        <taxon>Rhabditina</taxon>
        <taxon>Rhabditomorpha</taxon>
        <taxon>Rhabditoidea</taxon>
        <taxon>Rhabditidae</taxon>
        <taxon>Peloderinae</taxon>
        <taxon>Caenorhabditis</taxon>
    </lineage>
</organism>